<dbReference type="InterPro" id="IPR003423">
    <property type="entry name" value="OMP_efflux"/>
</dbReference>
<dbReference type="Pfam" id="PF02321">
    <property type="entry name" value="OEP"/>
    <property type="match status" value="2"/>
</dbReference>
<evidence type="ECO:0000256" key="3">
    <source>
        <dbReference type="ARBA" id="ARBA00022448"/>
    </source>
</evidence>
<evidence type="ECO:0000256" key="4">
    <source>
        <dbReference type="ARBA" id="ARBA00022452"/>
    </source>
</evidence>
<keyword evidence="5" id="KW-0812">Transmembrane</keyword>
<comment type="similarity">
    <text evidence="2">Belongs to the outer membrane factor (OMF) (TC 1.B.17) family.</text>
</comment>
<sequence>MKNILLKISLTIIILFPHRGIGGFVFGQGLSLKECVDIAIKNNLTYRESQIMGESANIELSRAKSQIYPRIGFGTGQDVRVGRSIDRFTNAYIEQVYTTNYFGLQASMPVFNGFQIKNQIRQNEFLRDAGAKNIEAVKNRTIIGIIQAYLQVLASQELLEVSKQQVETAKSQVERVNKQVAAGVVGQTELFQVQSQLVNDEFSLVTAQNNNKAARLALFQLMNQSSNNSTSFETLKDDALQYTIDNQTIDGIFEQAANNFPEIKAGELRLKSFDSQLKATQAFNLPQISLSGNYGTFYSSSNKSENYFTQINGTRSGSLSLDISIPILGRLQNAPRVSAVKIQQQLSQNQLNVAKLQLRQAIEQNYQLLTAAADRYKVASNQVTILDQNIKAVESRINAGTVNYLEYMLAKTNFDRAKSNLVQAKYEFLLQKKILDFYKNGEWRIE</sequence>
<dbReference type="InterPro" id="IPR051906">
    <property type="entry name" value="TolC-like"/>
</dbReference>
<evidence type="ECO:0000256" key="5">
    <source>
        <dbReference type="ARBA" id="ARBA00022692"/>
    </source>
</evidence>
<dbReference type="GO" id="GO:1990281">
    <property type="term" value="C:efflux pump complex"/>
    <property type="evidence" value="ECO:0007669"/>
    <property type="project" value="TreeGrafter"/>
</dbReference>
<dbReference type="Gene3D" id="1.20.1600.10">
    <property type="entry name" value="Outer membrane efflux proteins (OEP)"/>
    <property type="match status" value="1"/>
</dbReference>
<keyword evidence="6" id="KW-0472">Membrane</keyword>
<dbReference type="PANTHER" id="PTHR30026">
    <property type="entry name" value="OUTER MEMBRANE PROTEIN TOLC"/>
    <property type="match status" value="1"/>
</dbReference>
<dbReference type="PANTHER" id="PTHR30026:SF20">
    <property type="entry name" value="OUTER MEMBRANE PROTEIN TOLC"/>
    <property type="match status" value="1"/>
</dbReference>
<evidence type="ECO:0000313" key="8">
    <source>
        <dbReference type="EMBL" id="GGD81601.1"/>
    </source>
</evidence>
<reference evidence="8" key="1">
    <citation type="journal article" date="2014" name="Int. J. Syst. Evol. Microbiol.">
        <title>Complete genome sequence of Corynebacterium casei LMG S-19264T (=DSM 44701T), isolated from a smear-ripened cheese.</title>
        <authorList>
            <consortium name="US DOE Joint Genome Institute (JGI-PGF)"/>
            <person name="Walter F."/>
            <person name="Albersmeier A."/>
            <person name="Kalinowski J."/>
            <person name="Ruckert C."/>
        </authorList>
    </citation>
    <scope>NUCLEOTIDE SEQUENCE</scope>
    <source>
        <strain evidence="8">CGMCC 1.15958</strain>
    </source>
</reference>
<evidence type="ECO:0000256" key="1">
    <source>
        <dbReference type="ARBA" id="ARBA00004442"/>
    </source>
</evidence>
<evidence type="ECO:0000256" key="6">
    <source>
        <dbReference type="ARBA" id="ARBA00023136"/>
    </source>
</evidence>
<dbReference type="RefSeq" id="WP_188771099.1">
    <property type="nucleotide sequence ID" value="NZ_BMKK01000018.1"/>
</dbReference>
<evidence type="ECO:0000256" key="7">
    <source>
        <dbReference type="ARBA" id="ARBA00023237"/>
    </source>
</evidence>
<keyword evidence="3" id="KW-0813">Transport</keyword>
<keyword evidence="7" id="KW-0998">Cell outer membrane</keyword>
<comment type="caution">
    <text evidence="8">The sequence shown here is derived from an EMBL/GenBank/DDBJ whole genome shotgun (WGS) entry which is preliminary data.</text>
</comment>
<proteinExistence type="inferred from homology"/>
<keyword evidence="9" id="KW-1185">Reference proteome</keyword>
<dbReference type="AlphaFoldDB" id="A0A916Z9K0"/>
<evidence type="ECO:0000256" key="2">
    <source>
        <dbReference type="ARBA" id="ARBA00007613"/>
    </source>
</evidence>
<dbReference type="Proteomes" id="UP000609064">
    <property type="component" value="Unassembled WGS sequence"/>
</dbReference>
<dbReference type="SUPFAM" id="SSF56954">
    <property type="entry name" value="Outer membrane efflux proteins (OEP)"/>
    <property type="match status" value="1"/>
</dbReference>
<reference evidence="8" key="2">
    <citation type="submission" date="2020-09" db="EMBL/GenBank/DDBJ databases">
        <authorList>
            <person name="Sun Q."/>
            <person name="Zhou Y."/>
        </authorList>
    </citation>
    <scope>NUCLEOTIDE SEQUENCE</scope>
    <source>
        <strain evidence="8">CGMCC 1.15958</strain>
    </source>
</reference>
<keyword evidence="4" id="KW-1134">Transmembrane beta strand</keyword>
<name>A0A916Z9K0_9BACT</name>
<protein>
    <submittedName>
        <fullName evidence="8">Transporter</fullName>
    </submittedName>
</protein>
<comment type="subcellular location">
    <subcellularLocation>
        <location evidence="1">Cell outer membrane</location>
    </subcellularLocation>
</comment>
<dbReference type="GO" id="GO:0009279">
    <property type="term" value="C:cell outer membrane"/>
    <property type="evidence" value="ECO:0007669"/>
    <property type="project" value="UniProtKB-SubCell"/>
</dbReference>
<organism evidence="8 9">
    <name type="scientific">Emticicia aquatilis</name>
    <dbReference type="NCBI Taxonomy" id="1537369"/>
    <lineage>
        <taxon>Bacteria</taxon>
        <taxon>Pseudomonadati</taxon>
        <taxon>Bacteroidota</taxon>
        <taxon>Cytophagia</taxon>
        <taxon>Cytophagales</taxon>
        <taxon>Leadbetterellaceae</taxon>
        <taxon>Emticicia</taxon>
    </lineage>
</organism>
<accession>A0A916Z9K0</accession>
<evidence type="ECO:0000313" key="9">
    <source>
        <dbReference type="Proteomes" id="UP000609064"/>
    </source>
</evidence>
<dbReference type="GO" id="GO:0015288">
    <property type="term" value="F:porin activity"/>
    <property type="evidence" value="ECO:0007669"/>
    <property type="project" value="TreeGrafter"/>
</dbReference>
<dbReference type="GO" id="GO:0015562">
    <property type="term" value="F:efflux transmembrane transporter activity"/>
    <property type="evidence" value="ECO:0007669"/>
    <property type="project" value="InterPro"/>
</dbReference>
<gene>
    <name evidence="8" type="ORF">GCM10011514_52110</name>
</gene>
<dbReference type="EMBL" id="BMKK01000018">
    <property type="protein sequence ID" value="GGD81601.1"/>
    <property type="molecule type" value="Genomic_DNA"/>
</dbReference>